<dbReference type="AlphaFoldDB" id="A0A7J7JSZ0"/>
<keyword evidence="1" id="KW-0732">Signal</keyword>
<evidence type="ECO:0000313" key="3">
    <source>
        <dbReference type="Proteomes" id="UP000593567"/>
    </source>
</evidence>
<organism evidence="2 3">
    <name type="scientific">Bugula neritina</name>
    <name type="common">Brown bryozoan</name>
    <name type="synonym">Sertularia neritina</name>
    <dbReference type="NCBI Taxonomy" id="10212"/>
    <lineage>
        <taxon>Eukaryota</taxon>
        <taxon>Metazoa</taxon>
        <taxon>Spiralia</taxon>
        <taxon>Lophotrochozoa</taxon>
        <taxon>Bryozoa</taxon>
        <taxon>Gymnolaemata</taxon>
        <taxon>Cheilostomatida</taxon>
        <taxon>Flustrina</taxon>
        <taxon>Buguloidea</taxon>
        <taxon>Bugulidae</taxon>
        <taxon>Bugula</taxon>
    </lineage>
</organism>
<reference evidence="2" key="1">
    <citation type="submission" date="2020-06" db="EMBL/GenBank/DDBJ databases">
        <title>Draft genome of Bugula neritina, a colonial animal packing powerful symbionts and potential medicines.</title>
        <authorList>
            <person name="Rayko M."/>
        </authorList>
    </citation>
    <scope>NUCLEOTIDE SEQUENCE [LARGE SCALE GENOMIC DNA]</scope>
    <source>
        <strain evidence="2">Kwan_BN1</strain>
    </source>
</reference>
<protein>
    <recommendedName>
        <fullName evidence="4">Secreted protein</fullName>
    </recommendedName>
</protein>
<dbReference type="EMBL" id="VXIV02001911">
    <property type="protein sequence ID" value="KAF6028784.1"/>
    <property type="molecule type" value="Genomic_DNA"/>
</dbReference>
<feature type="signal peptide" evidence="1">
    <location>
        <begin position="1"/>
        <end position="18"/>
    </location>
</feature>
<feature type="chain" id="PRO_5029486490" description="Secreted protein" evidence="1">
    <location>
        <begin position="19"/>
        <end position="77"/>
    </location>
</feature>
<gene>
    <name evidence="2" type="ORF">EB796_012910</name>
</gene>
<evidence type="ECO:0008006" key="4">
    <source>
        <dbReference type="Google" id="ProtNLM"/>
    </source>
</evidence>
<accession>A0A7J7JSZ0</accession>
<comment type="caution">
    <text evidence="2">The sequence shown here is derived from an EMBL/GenBank/DDBJ whole genome shotgun (WGS) entry which is preliminary data.</text>
</comment>
<keyword evidence="3" id="KW-1185">Reference proteome</keyword>
<name>A0A7J7JSZ0_BUGNE</name>
<proteinExistence type="predicted"/>
<evidence type="ECO:0000256" key="1">
    <source>
        <dbReference type="SAM" id="SignalP"/>
    </source>
</evidence>
<dbReference type="Proteomes" id="UP000593567">
    <property type="component" value="Unassembled WGS sequence"/>
</dbReference>
<evidence type="ECO:0000313" key="2">
    <source>
        <dbReference type="EMBL" id="KAF6028784.1"/>
    </source>
</evidence>
<sequence>MMIVLILHLFTCFRNIDCDAVCYLYPQKRSNNSEFPQRSPEVWPKHYKTEVFWRWIFTEFIIYSVISFEIMQIQLRF</sequence>